<protein>
    <recommendedName>
        <fullName evidence="3">Septum formation initiator</fullName>
    </recommendedName>
</protein>
<sequence>MIKKAIRRVEYKAGISIKYIVLSFVIVILFGVYIANVLFGTNSIYTLVDLNKRKDLLQQDVYKLKNKNKLLQKSYFELKQIEIKNR</sequence>
<evidence type="ECO:0000313" key="2">
    <source>
        <dbReference type="EMBL" id="SHO80470.1"/>
    </source>
</evidence>
<keyword evidence="1" id="KW-0472">Membrane</keyword>
<proteinExistence type="predicted"/>
<keyword evidence="1" id="KW-0812">Transmembrane</keyword>
<evidence type="ECO:0000256" key="1">
    <source>
        <dbReference type="SAM" id="Phobius"/>
    </source>
</evidence>
<reference evidence="2" key="1">
    <citation type="submission" date="2016-10" db="EMBL/GenBank/DDBJ databases">
        <authorList>
            <person name="de Groot N.N."/>
        </authorList>
    </citation>
    <scope>NUCLEOTIDE SEQUENCE</scope>
</reference>
<dbReference type="EMBL" id="FRYL01000011">
    <property type="protein sequence ID" value="SHO80470.1"/>
    <property type="molecule type" value="Genomic_DNA"/>
</dbReference>
<dbReference type="AlphaFoldDB" id="A0A1W1EI06"/>
<keyword evidence="1" id="KW-1133">Transmembrane helix</keyword>
<organism evidence="2">
    <name type="scientific">hydrothermal vent metagenome</name>
    <dbReference type="NCBI Taxonomy" id="652676"/>
    <lineage>
        <taxon>unclassified sequences</taxon>
        <taxon>metagenomes</taxon>
        <taxon>ecological metagenomes</taxon>
    </lineage>
</organism>
<gene>
    <name evidence="2" type="ORF">MNB_SV-15-1338</name>
</gene>
<name>A0A1W1EI06_9ZZZZ</name>
<feature type="transmembrane region" description="Helical" evidence="1">
    <location>
        <begin position="20"/>
        <end position="39"/>
    </location>
</feature>
<accession>A0A1W1EI06</accession>
<evidence type="ECO:0008006" key="3">
    <source>
        <dbReference type="Google" id="ProtNLM"/>
    </source>
</evidence>